<feature type="transmembrane region" description="Helical" evidence="2">
    <location>
        <begin position="511"/>
        <end position="534"/>
    </location>
</feature>
<dbReference type="EMBL" id="MK524510">
    <property type="protein sequence ID" value="QBI98119.1"/>
    <property type="molecule type" value="Genomic_DNA"/>
</dbReference>
<reference evidence="4 5" key="1">
    <citation type="submission" date="2019-02" db="EMBL/GenBank/DDBJ databases">
        <authorList>
            <person name="Batt M."/>
            <person name="McKinney A."/>
            <person name="Svoboda C."/>
            <person name="Garlena R.A."/>
            <person name="Russell D.A."/>
            <person name="Pope W.H."/>
            <person name="Jacobs-Sera D."/>
            <person name="Hatfull G.F."/>
        </authorList>
    </citation>
    <scope>NUCLEOTIDE SEQUENCE [LARGE SCALE GENOMIC DNA]</scope>
</reference>
<gene>
    <name evidence="4" type="primary">36</name>
    <name evidence="4" type="ORF">SEA_FIREMAN_36</name>
</gene>
<name>A0A481VW88_9CAUD</name>
<evidence type="ECO:0000256" key="1">
    <source>
        <dbReference type="ARBA" id="ARBA00022465"/>
    </source>
</evidence>
<evidence type="ECO:0000259" key="3">
    <source>
        <dbReference type="Pfam" id="PF20155"/>
    </source>
</evidence>
<feature type="transmembrane region" description="Helical" evidence="2">
    <location>
        <begin position="674"/>
        <end position="697"/>
    </location>
</feature>
<keyword evidence="1" id="KW-1188">Viral release from host cell</keyword>
<dbReference type="KEGG" id="vg:55011704"/>
<keyword evidence="2" id="KW-1133">Transmembrane helix</keyword>
<sequence length="1202" mass="120729">MAGNSVGSVSITVEADASDVPSEVEKAAKGVANVGERLGRAINQGLANGFRSSISAALTPVRDRIVQNLQQAGQQGASALSRALAPAAAPFKNLAAGFNDTRAAASALTGVMGTLGGGIRSALQPGITAATNLVAGWKSNQAAASSFTGALGTVGGLARSAFNVAQTAVSGFASVAKSAFTGLVSVASSVWEKIKSGASSAMKAIGSTVSDGLAVAGKLAGTAIASTVGVALTKGFSRLESIDTATAKLTGLGHSAEAISGIMQSATNAVKGTAFGLGDAASAAAQFSAAGVPLEGMERSLKILSSTAAVAGTGLGEMTTIFGKVAATGKLSGDVLTQLSERGIPVLSLLADKYGVTAEAAQKMVAEGKVSFEDFQSVMEGSLGPAAAAMGQSFSGMLTNVGAALGRLGAAAQAPAFQALKTLFPPIMSAIDQLTPVVGALATALGERLAPIVERLSGFLSGLDLSGLASSLSGAGGGATAFVDALGPLLPVLGAAAGALGPLLSGLPVVGGLFTGLTGPVGLAAGALLALTAISPDSLMSGFDSLASSLPGLVTTIANGISTLVPQMVQRIATNIPVFVSGILQLVNSVIPAIATAIPMIVQSFATIIPQLITSLLGAVPMLLQSALTLFMSITQAIITVIPQIIATLVTLIPQIATSLLAALPQIIVAALDLFLGIVQGIIQAIPVIITAVLDLLPVLLETVVGMIPDLINAAVELFLGIVMGLAQAIPQIITAVLGLLPQLISTLIGMIPTLIQGAVQLFTGIVQALPKVIPQIISALIGLAPVMVQALIQLVPQLIQAGIDLIGGLVQGLLSAAGQVGQTLLNIAQNAVGDFLSFLGIHSPSRLFMKFGRDVIDGLAIGLKKSGSSAVKEMQSTAKQIAKAVDDKVISRSVGNSLTSMLQSSTNKITAALNQREKVLARLKDANKAYADIVKDRADYASSIASSVSNLGSITGARTAEKMIEGLQKQVAKTQQFQATLAELKNLGLDNTSIEEFANAYAKNGDSKAATALLAGGKEAVDQVSALRKQLDAAGVSLGNSVGDTLYKAGIDAAKGLVNGLNSQAAALQKSANTIADALVAAIKKKLGIKSPSRVLATLGEFAIQGFINGVRSLTSKAQDAMATAITPPPSPNLDRQVDRMGRVGASSAAMQASRQAASGAVGVPPVPQDIDINVIGELHPERTARAVADTLAEKVAVVAA</sequence>
<dbReference type="SUPFAM" id="SSF48371">
    <property type="entry name" value="ARM repeat"/>
    <property type="match status" value="1"/>
</dbReference>
<dbReference type="Pfam" id="PF20155">
    <property type="entry name" value="TMP_3"/>
    <property type="match status" value="1"/>
</dbReference>
<organism evidence="4 5">
    <name type="scientific">Microbacterium phage Fireman</name>
    <dbReference type="NCBI Taxonomy" id="2530118"/>
    <lineage>
        <taxon>Viruses</taxon>
        <taxon>Duplodnaviria</taxon>
        <taxon>Heunggongvirae</taxon>
        <taxon>Uroviricota</taxon>
        <taxon>Caudoviricetes</taxon>
        <taxon>Hodgkinviridae</taxon>
        <taxon>Metamorphoovirus</taxon>
        <taxon>Metamorphoovirus fireman</taxon>
    </lineage>
</organism>
<keyword evidence="1" id="KW-1245">Viral tail assembly</keyword>
<dbReference type="GeneID" id="55011704"/>
<evidence type="ECO:0000313" key="4">
    <source>
        <dbReference type="EMBL" id="QBI98119.1"/>
    </source>
</evidence>
<feature type="transmembrane region" description="Helical" evidence="2">
    <location>
        <begin position="608"/>
        <end position="633"/>
    </location>
</feature>
<dbReference type="NCBIfam" id="TIGR02675">
    <property type="entry name" value="tape_meas_nterm"/>
    <property type="match status" value="1"/>
</dbReference>
<dbReference type="InterPro" id="IPR016024">
    <property type="entry name" value="ARM-type_fold"/>
</dbReference>
<proteinExistence type="predicted"/>
<evidence type="ECO:0000256" key="2">
    <source>
        <dbReference type="SAM" id="Phobius"/>
    </source>
</evidence>
<dbReference type="InterPro" id="IPR013491">
    <property type="entry name" value="Tape_meas_N"/>
</dbReference>
<feature type="transmembrane region" description="Helical" evidence="2">
    <location>
        <begin position="747"/>
        <end position="770"/>
    </location>
</feature>
<keyword evidence="2" id="KW-0472">Membrane</keyword>
<feature type="transmembrane region" description="Helical" evidence="2">
    <location>
        <begin position="645"/>
        <end position="668"/>
    </location>
</feature>
<dbReference type="GO" id="GO:0098003">
    <property type="term" value="P:viral tail assembly"/>
    <property type="evidence" value="ECO:0007669"/>
    <property type="project" value="UniProtKB-KW"/>
</dbReference>
<keyword evidence="2" id="KW-0812">Transmembrane</keyword>
<protein>
    <submittedName>
        <fullName evidence="4">Tape measure protein</fullName>
    </submittedName>
</protein>
<evidence type="ECO:0000313" key="5">
    <source>
        <dbReference type="Proteomes" id="UP000292772"/>
    </source>
</evidence>
<feature type="transmembrane region" description="Helical" evidence="2">
    <location>
        <begin position="777"/>
        <end position="796"/>
    </location>
</feature>
<feature type="transmembrane region" description="Helical" evidence="2">
    <location>
        <begin position="718"/>
        <end position="741"/>
    </location>
</feature>
<feature type="transmembrane region" description="Helical" evidence="2">
    <location>
        <begin position="546"/>
        <end position="566"/>
    </location>
</feature>
<keyword evidence="5" id="KW-1185">Reference proteome</keyword>
<dbReference type="Proteomes" id="UP000292772">
    <property type="component" value="Segment"/>
</dbReference>
<feature type="domain" description="Tape measure protein N-terminal" evidence="3">
    <location>
        <begin position="236"/>
        <end position="408"/>
    </location>
</feature>
<feature type="transmembrane region" description="Helical" evidence="2">
    <location>
        <begin position="578"/>
        <end position="602"/>
    </location>
</feature>
<dbReference type="RefSeq" id="YP_009820271.1">
    <property type="nucleotide sequence ID" value="NC_048165.1"/>
</dbReference>
<feature type="transmembrane region" description="Helical" evidence="2">
    <location>
        <begin position="485"/>
        <end position="504"/>
    </location>
</feature>
<accession>A0A481VW88</accession>